<sequence>MKTLLLFIMIPIMLVQSNMTLLIGASFYINQDYIAKNLCEQRMYANNVCHGQCVLMKKIRAAKEKEQDSLKVNLQESYVFLNQAFDLSTPAPSLVKDMDFSEFRSNLFSRNIFNSLFRPPVATV</sequence>
<accession>A0A8T4H7F3</accession>
<proteinExistence type="predicted"/>
<comment type="caution">
    <text evidence="1">The sequence shown here is derived from an EMBL/GenBank/DDBJ whole genome shotgun (WGS) entry which is preliminary data.</text>
</comment>
<keyword evidence="2" id="KW-1185">Reference proteome</keyword>
<dbReference type="RefSeq" id="WP_353546265.1">
    <property type="nucleotide sequence ID" value="NZ_JAGKSB010000004.1"/>
</dbReference>
<dbReference type="AlphaFoldDB" id="A0A8T4H7F3"/>
<dbReference type="Proteomes" id="UP000679691">
    <property type="component" value="Unassembled WGS sequence"/>
</dbReference>
<name>A0A8T4H7F3_9SPHI</name>
<gene>
    <name evidence="1" type="ORF">J5U18_04240</name>
</gene>
<reference evidence="1" key="1">
    <citation type="submission" date="2021-03" db="EMBL/GenBank/DDBJ databases">
        <authorList>
            <person name="Lu T."/>
            <person name="Wang Q."/>
            <person name="Han X."/>
        </authorList>
    </citation>
    <scope>NUCLEOTIDE SEQUENCE</scope>
    <source>
        <strain evidence="1">WQ 2009</strain>
    </source>
</reference>
<evidence type="ECO:0000313" key="2">
    <source>
        <dbReference type="Proteomes" id="UP000679691"/>
    </source>
</evidence>
<protein>
    <submittedName>
        <fullName evidence="1">Uncharacterized protein</fullName>
    </submittedName>
</protein>
<evidence type="ECO:0000313" key="1">
    <source>
        <dbReference type="EMBL" id="MBP3942779.1"/>
    </source>
</evidence>
<organism evidence="1 2">
    <name type="scientific">Rhinopithecimicrobium faecis</name>
    <dbReference type="NCBI Taxonomy" id="2820698"/>
    <lineage>
        <taxon>Bacteria</taxon>
        <taxon>Pseudomonadati</taxon>
        <taxon>Bacteroidota</taxon>
        <taxon>Sphingobacteriia</taxon>
        <taxon>Sphingobacteriales</taxon>
        <taxon>Sphingobacteriaceae</taxon>
        <taxon>Rhinopithecimicrobium</taxon>
    </lineage>
</organism>
<dbReference type="EMBL" id="JAGKSB010000004">
    <property type="protein sequence ID" value="MBP3942779.1"/>
    <property type="molecule type" value="Genomic_DNA"/>
</dbReference>